<evidence type="ECO:0000313" key="11">
    <source>
        <dbReference type="Proteomes" id="UP000266287"/>
    </source>
</evidence>
<dbReference type="Pfam" id="PF00528">
    <property type="entry name" value="BPD_transp_1"/>
    <property type="match status" value="1"/>
</dbReference>
<keyword evidence="6 8" id="KW-1133">Transmembrane helix</keyword>
<proteinExistence type="inferred from homology"/>
<keyword evidence="5 8" id="KW-0812">Transmembrane</keyword>
<comment type="subcellular location">
    <subcellularLocation>
        <location evidence="1 8">Cell membrane</location>
        <topology evidence="1 8">Multi-pass membrane protein</topology>
    </subcellularLocation>
</comment>
<feature type="transmembrane region" description="Helical" evidence="8">
    <location>
        <begin position="59"/>
        <end position="87"/>
    </location>
</feature>
<dbReference type="PANTHER" id="PTHR43470:SF3">
    <property type="entry name" value="PHOSPHATE TRANSPORT SYSTEM PERMEASE PROTEIN PSTA-RELATED"/>
    <property type="match status" value="1"/>
</dbReference>
<comment type="similarity">
    <text evidence="2 8">Belongs to the binding-protein-dependent transport system permease family. CysTW subfamily.</text>
</comment>
<feature type="transmembrane region" description="Helical" evidence="8">
    <location>
        <begin position="207"/>
        <end position="227"/>
    </location>
</feature>
<sequence>MISAHINEKIAKLVLWISSLTILAILLAIIGFVVMRSIGIINLEFIFSMPRAGGREGGILSMIIGTLCLIAISTTVASPIGIGGGIYLTEYAGEHPLSKIITFGAEWLAGVPSIIFGLFGFAFFVVFLGWGFSILSGGMVLACMILNETIRTTQESIKAVPASYREASYALGATKWQTVSRVVLKSAAPGILTGIILGIGRAAGETAAIMLTVGSFMALPTSLFSSVRPMSLHLYLLAIAEVHPGAIARAFGTATLLVLMVLIVNLSVHTIMRRYTRALR</sequence>
<accession>A0A399FX32</accession>
<comment type="caution">
    <text evidence="10">The sequence shown here is derived from an EMBL/GenBank/DDBJ whole genome shotgun (WGS) entry which is preliminary data.</text>
</comment>
<evidence type="ECO:0000259" key="9">
    <source>
        <dbReference type="PROSITE" id="PS50928"/>
    </source>
</evidence>
<keyword evidence="3" id="KW-0813">Transport</keyword>
<dbReference type="PROSITE" id="PS50928">
    <property type="entry name" value="ABC_TM1"/>
    <property type="match status" value="1"/>
</dbReference>
<dbReference type="Gene3D" id="1.10.3720.10">
    <property type="entry name" value="MetI-like"/>
    <property type="match status" value="1"/>
</dbReference>
<gene>
    <name evidence="10" type="primary">pstA</name>
    <name evidence="10" type="ORF">B9J77_04755</name>
</gene>
<name>A0A399FX32_UNCN2</name>
<dbReference type="AlphaFoldDB" id="A0A399FX32"/>
<evidence type="ECO:0000256" key="2">
    <source>
        <dbReference type="ARBA" id="ARBA00007069"/>
    </source>
</evidence>
<dbReference type="Proteomes" id="UP000266287">
    <property type="component" value="Unassembled WGS sequence"/>
</dbReference>
<dbReference type="GO" id="GO:0005315">
    <property type="term" value="F:phosphate transmembrane transporter activity"/>
    <property type="evidence" value="ECO:0007669"/>
    <property type="project" value="InterPro"/>
</dbReference>
<dbReference type="PANTHER" id="PTHR43470">
    <property type="entry name" value="PHOSPHATE TRANSPORT SYSTEM PERMEASE PROTEIN PSTA-RELATED"/>
    <property type="match status" value="1"/>
</dbReference>
<dbReference type="GO" id="GO:0005886">
    <property type="term" value="C:plasma membrane"/>
    <property type="evidence" value="ECO:0007669"/>
    <property type="project" value="UniProtKB-SubCell"/>
</dbReference>
<evidence type="ECO:0000313" key="10">
    <source>
        <dbReference type="EMBL" id="RIH99702.1"/>
    </source>
</evidence>
<evidence type="ECO:0000256" key="8">
    <source>
        <dbReference type="RuleBase" id="RU363043"/>
    </source>
</evidence>
<evidence type="ECO:0000256" key="4">
    <source>
        <dbReference type="ARBA" id="ARBA00022475"/>
    </source>
</evidence>
<evidence type="ECO:0000256" key="3">
    <source>
        <dbReference type="ARBA" id="ARBA00022448"/>
    </source>
</evidence>
<protein>
    <recommendedName>
        <fullName evidence="8">Phosphate transport system permease protein PstA</fullName>
    </recommendedName>
</protein>
<keyword evidence="7 8" id="KW-0472">Membrane</keyword>
<keyword evidence="4 8" id="KW-1003">Cell membrane</keyword>
<dbReference type="InterPro" id="IPR035906">
    <property type="entry name" value="MetI-like_sf"/>
</dbReference>
<organism evidence="10 11">
    <name type="scientific">candidate division NPL-UPA2 bacterium Unc8</name>
    <dbReference type="NCBI Taxonomy" id="1980939"/>
    <lineage>
        <taxon>Bacteria</taxon>
    </lineage>
</organism>
<dbReference type="CDD" id="cd06261">
    <property type="entry name" value="TM_PBP2"/>
    <property type="match status" value="1"/>
</dbReference>
<evidence type="ECO:0000256" key="6">
    <source>
        <dbReference type="ARBA" id="ARBA00022989"/>
    </source>
</evidence>
<evidence type="ECO:0000256" key="1">
    <source>
        <dbReference type="ARBA" id="ARBA00004651"/>
    </source>
</evidence>
<feature type="domain" description="ABC transmembrane type-1" evidence="9">
    <location>
        <begin position="63"/>
        <end position="268"/>
    </location>
</feature>
<feature type="transmembrane region" description="Helical" evidence="8">
    <location>
        <begin position="107"/>
        <end position="130"/>
    </location>
</feature>
<evidence type="ECO:0000256" key="7">
    <source>
        <dbReference type="ARBA" id="ARBA00023136"/>
    </source>
</evidence>
<dbReference type="GO" id="GO:0035435">
    <property type="term" value="P:phosphate ion transmembrane transport"/>
    <property type="evidence" value="ECO:0007669"/>
    <property type="project" value="InterPro"/>
</dbReference>
<feature type="transmembrane region" description="Helical" evidence="8">
    <location>
        <begin position="13"/>
        <end position="38"/>
    </location>
</feature>
<comment type="caution">
    <text evidence="8">Lacks conserved residue(s) required for the propagation of feature annotation.</text>
</comment>
<evidence type="ECO:0000256" key="5">
    <source>
        <dbReference type="ARBA" id="ARBA00022692"/>
    </source>
</evidence>
<reference evidence="10 11" key="1">
    <citation type="submission" date="2018-08" db="EMBL/GenBank/DDBJ databases">
        <title>Draft genome of candidate division NPL-UPA2 bacterium Unc8 that adapted to ultra-basic serpentinizing groundwater.</title>
        <authorList>
            <person name="Ishii S."/>
            <person name="Suzuki S."/>
            <person name="Nealson K.H."/>
        </authorList>
    </citation>
    <scope>NUCLEOTIDE SEQUENCE [LARGE SCALE GENOMIC DNA]</scope>
    <source>
        <strain evidence="10">Unc8</strain>
    </source>
</reference>
<dbReference type="EMBL" id="NDHY01000014">
    <property type="protein sequence ID" value="RIH99702.1"/>
    <property type="molecule type" value="Genomic_DNA"/>
</dbReference>
<feature type="transmembrane region" description="Helical" evidence="8">
    <location>
        <begin position="247"/>
        <end position="268"/>
    </location>
</feature>
<dbReference type="InterPro" id="IPR005672">
    <property type="entry name" value="Phosphate_PstA"/>
</dbReference>
<dbReference type="InterPro" id="IPR000515">
    <property type="entry name" value="MetI-like"/>
</dbReference>
<dbReference type="SUPFAM" id="SSF161098">
    <property type="entry name" value="MetI-like"/>
    <property type="match status" value="1"/>
</dbReference>
<dbReference type="NCBIfam" id="TIGR00974">
    <property type="entry name" value="3a0107s02c"/>
    <property type="match status" value="1"/>
</dbReference>